<protein>
    <submittedName>
        <fullName evidence="1">Uncharacterized protein</fullName>
    </submittedName>
</protein>
<evidence type="ECO:0000313" key="1">
    <source>
        <dbReference type="EMBL" id="NDO78261.1"/>
    </source>
</evidence>
<reference evidence="1 2" key="1">
    <citation type="submission" date="2019-11" db="EMBL/GenBank/DDBJ databases">
        <title>Draft genome sequence of Kocuria indica DP-K7, a methyl red degrading Actinobacterium.</title>
        <authorList>
            <person name="Kumaran S."/>
            <person name="Tischler D."/>
            <person name="Ngo A.C.R."/>
            <person name="Schultes F."/>
        </authorList>
    </citation>
    <scope>NUCLEOTIDE SEQUENCE [LARGE SCALE GENOMIC DNA]</scope>
    <source>
        <strain evidence="1 2">DP-K7</strain>
    </source>
</reference>
<dbReference type="Proteomes" id="UP000471026">
    <property type="component" value="Unassembled WGS sequence"/>
</dbReference>
<sequence length="122" mass="13427">MQPYTTTVEHLLPGMTVRATDVKEGGTAVVHVLYTYMYEDGSAIIGGDMLSVDVKHDSEITVLHDPTQSGQDVQASAEMLSDDAITLIARRSAEYVMAYHRERPPQQYNTGGLDLPLNPYAQ</sequence>
<evidence type="ECO:0000313" key="2">
    <source>
        <dbReference type="Proteomes" id="UP000471026"/>
    </source>
</evidence>
<proteinExistence type="predicted"/>
<dbReference type="AlphaFoldDB" id="A0A6N9R0U3"/>
<accession>A0A6N9R0U3</accession>
<organism evidence="1 2">
    <name type="scientific">Kocuria marina subsp. indica</name>
    <dbReference type="NCBI Taxonomy" id="1049583"/>
    <lineage>
        <taxon>Bacteria</taxon>
        <taxon>Bacillati</taxon>
        <taxon>Actinomycetota</taxon>
        <taxon>Actinomycetes</taxon>
        <taxon>Micrococcales</taxon>
        <taxon>Micrococcaceae</taxon>
        <taxon>Kocuria</taxon>
    </lineage>
</organism>
<dbReference type="RefSeq" id="WP_162229627.1">
    <property type="nucleotide sequence ID" value="NZ_WMHZ01000010.1"/>
</dbReference>
<comment type="caution">
    <text evidence="1">The sequence shown here is derived from an EMBL/GenBank/DDBJ whole genome shotgun (WGS) entry which is preliminary data.</text>
</comment>
<name>A0A6N9R0U3_9MICC</name>
<gene>
    <name evidence="1" type="ORF">GKZ75_08500</name>
</gene>
<dbReference type="EMBL" id="WMHZ01000010">
    <property type="protein sequence ID" value="NDO78261.1"/>
    <property type="molecule type" value="Genomic_DNA"/>
</dbReference>